<keyword evidence="6 7" id="KW-0472">Membrane</keyword>
<dbReference type="Proteomes" id="UP000092445">
    <property type="component" value="Unassembled WGS sequence"/>
</dbReference>
<comment type="subcellular location">
    <subcellularLocation>
        <location evidence="1">Mitochondrion inner membrane</location>
    </subcellularLocation>
</comment>
<keyword evidence="9" id="KW-1185">Reference proteome</keyword>
<dbReference type="Pfam" id="PF02937">
    <property type="entry name" value="COX6C"/>
    <property type="match status" value="1"/>
</dbReference>
<keyword evidence="5" id="KW-0496">Mitochondrion</keyword>
<dbReference type="AlphaFoldDB" id="A0A1A9ZTH6"/>
<evidence type="ECO:0000256" key="4">
    <source>
        <dbReference type="ARBA" id="ARBA00022989"/>
    </source>
</evidence>
<dbReference type="SUPFAM" id="SSF81415">
    <property type="entry name" value="Mitochondrial cytochrome c oxidase subunit VIc"/>
    <property type="match status" value="1"/>
</dbReference>
<evidence type="ECO:0000313" key="9">
    <source>
        <dbReference type="Proteomes" id="UP000092445"/>
    </source>
</evidence>
<dbReference type="VEuPathDB" id="VectorBase:GPAI024416"/>
<name>A0A1A9ZTH6_GLOPL</name>
<dbReference type="Gene3D" id="4.10.93.10">
    <property type="entry name" value="Mitochondrial cytochrome c oxidase subunit VIc/VIIs"/>
    <property type="match status" value="1"/>
</dbReference>
<evidence type="ECO:0000256" key="1">
    <source>
        <dbReference type="ARBA" id="ARBA00004273"/>
    </source>
</evidence>
<protein>
    <submittedName>
        <fullName evidence="8">Uncharacterized protein</fullName>
    </submittedName>
</protein>
<feature type="transmembrane region" description="Helical" evidence="7">
    <location>
        <begin position="20"/>
        <end position="41"/>
    </location>
</feature>
<organism evidence="8 9">
    <name type="scientific">Glossina pallidipes</name>
    <name type="common">Tsetse fly</name>
    <dbReference type="NCBI Taxonomy" id="7398"/>
    <lineage>
        <taxon>Eukaryota</taxon>
        <taxon>Metazoa</taxon>
        <taxon>Ecdysozoa</taxon>
        <taxon>Arthropoda</taxon>
        <taxon>Hexapoda</taxon>
        <taxon>Insecta</taxon>
        <taxon>Pterygota</taxon>
        <taxon>Neoptera</taxon>
        <taxon>Endopterygota</taxon>
        <taxon>Diptera</taxon>
        <taxon>Brachycera</taxon>
        <taxon>Muscomorpha</taxon>
        <taxon>Hippoboscoidea</taxon>
        <taxon>Glossinidae</taxon>
        <taxon>Glossina</taxon>
    </lineage>
</organism>
<proteinExistence type="predicted"/>
<evidence type="ECO:0000256" key="5">
    <source>
        <dbReference type="ARBA" id="ARBA00023128"/>
    </source>
</evidence>
<dbReference type="EnsemblMetazoa" id="GPAI024416-RA">
    <property type="protein sequence ID" value="GPAI024416-PA"/>
    <property type="gene ID" value="GPAI024416"/>
</dbReference>
<evidence type="ECO:0000256" key="7">
    <source>
        <dbReference type="SAM" id="Phobius"/>
    </source>
</evidence>
<keyword evidence="3" id="KW-0999">Mitochondrion inner membrane</keyword>
<evidence type="ECO:0000256" key="6">
    <source>
        <dbReference type="ARBA" id="ARBA00023136"/>
    </source>
</evidence>
<evidence type="ECO:0000256" key="3">
    <source>
        <dbReference type="ARBA" id="ARBA00022792"/>
    </source>
</evidence>
<keyword evidence="4 7" id="KW-1133">Transmembrane helix</keyword>
<sequence length="87" mass="10190">MHDKWNSRKFPMRDTHSMKLLKTCFAAIMVALSASASLYLFRSLPHKAAYRDFYADYDPQASLKRMLEGVYIQCSSSWNNKFDETQK</sequence>
<keyword evidence="2 7" id="KW-0812">Transmembrane</keyword>
<dbReference type="InterPro" id="IPR037169">
    <property type="entry name" value="Cytochrome_c_oxidase_VIc_sf"/>
</dbReference>
<dbReference type="GO" id="GO:0005743">
    <property type="term" value="C:mitochondrial inner membrane"/>
    <property type="evidence" value="ECO:0007669"/>
    <property type="project" value="UniProtKB-SubCell"/>
</dbReference>
<reference evidence="8" key="2">
    <citation type="submission" date="2020-05" db="UniProtKB">
        <authorList>
            <consortium name="EnsemblMetazoa"/>
        </authorList>
    </citation>
    <scope>IDENTIFICATION</scope>
    <source>
        <strain evidence="8">IAEA</strain>
    </source>
</reference>
<dbReference type="InterPro" id="IPR034884">
    <property type="entry name" value="Cytochrome_c_oxidase_VIc/VIIs"/>
</dbReference>
<evidence type="ECO:0000313" key="8">
    <source>
        <dbReference type="EnsemblMetazoa" id="GPAI024416-PA"/>
    </source>
</evidence>
<reference evidence="9" key="1">
    <citation type="submission" date="2014-03" db="EMBL/GenBank/DDBJ databases">
        <authorList>
            <person name="Aksoy S."/>
            <person name="Warren W."/>
            <person name="Wilson R.K."/>
        </authorList>
    </citation>
    <scope>NUCLEOTIDE SEQUENCE [LARGE SCALE GENOMIC DNA]</scope>
    <source>
        <strain evidence="9">IAEA</strain>
    </source>
</reference>
<accession>A0A1A9ZTH6</accession>
<evidence type="ECO:0000256" key="2">
    <source>
        <dbReference type="ARBA" id="ARBA00022692"/>
    </source>
</evidence>